<keyword evidence="2 6" id="KW-0812">Transmembrane</keyword>
<evidence type="ECO:0000259" key="7">
    <source>
        <dbReference type="Pfam" id="PF04932"/>
    </source>
</evidence>
<dbReference type="Proteomes" id="UP001527882">
    <property type="component" value="Unassembled WGS sequence"/>
</dbReference>
<evidence type="ECO:0000256" key="2">
    <source>
        <dbReference type="ARBA" id="ARBA00022692"/>
    </source>
</evidence>
<name>A0ABT4Q6N7_9BACL</name>
<keyword evidence="4 6" id="KW-0472">Membrane</keyword>
<evidence type="ECO:0000256" key="6">
    <source>
        <dbReference type="SAM" id="Phobius"/>
    </source>
</evidence>
<reference evidence="8 9" key="1">
    <citation type="submission" date="2022-12" db="EMBL/GenBank/DDBJ databases">
        <title>Draft genome sequence of Paenibacillus sp. dW9.</title>
        <authorList>
            <person name="Choi E.-W."/>
            <person name="Kim D.-U."/>
        </authorList>
    </citation>
    <scope>NUCLEOTIDE SEQUENCE [LARGE SCALE GENOMIC DNA]</scope>
    <source>
        <strain evidence="9">dW9</strain>
    </source>
</reference>
<protein>
    <submittedName>
        <fullName evidence="8">O-antigen ligase family protein</fullName>
    </submittedName>
</protein>
<gene>
    <name evidence="8" type="ORF">O9H85_08950</name>
</gene>
<feature type="region of interest" description="Disordered" evidence="5">
    <location>
        <begin position="1"/>
        <end position="20"/>
    </location>
</feature>
<evidence type="ECO:0000256" key="5">
    <source>
        <dbReference type="SAM" id="MobiDB-lite"/>
    </source>
</evidence>
<keyword evidence="8" id="KW-0436">Ligase</keyword>
<feature type="transmembrane region" description="Helical" evidence="6">
    <location>
        <begin position="149"/>
        <end position="167"/>
    </location>
</feature>
<feature type="transmembrane region" description="Helical" evidence="6">
    <location>
        <begin position="279"/>
        <end position="297"/>
    </location>
</feature>
<evidence type="ECO:0000256" key="3">
    <source>
        <dbReference type="ARBA" id="ARBA00022989"/>
    </source>
</evidence>
<dbReference type="PANTHER" id="PTHR37422:SF13">
    <property type="entry name" value="LIPOPOLYSACCHARIDE BIOSYNTHESIS PROTEIN PA4999-RELATED"/>
    <property type="match status" value="1"/>
</dbReference>
<feature type="transmembrane region" description="Helical" evidence="6">
    <location>
        <begin position="515"/>
        <end position="531"/>
    </location>
</feature>
<comment type="caution">
    <text evidence="8">The sequence shown here is derived from an EMBL/GenBank/DDBJ whole genome shotgun (WGS) entry which is preliminary data.</text>
</comment>
<proteinExistence type="predicted"/>
<feature type="transmembrane region" description="Helical" evidence="6">
    <location>
        <begin position="27"/>
        <end position="45"/>
    </location>
</feature>
<sequence>MSTKKTYGHPYSSGLNKQSKTSDTSSILFWILTGFTLLFLIWAPFQKALFNGNSFDFERPIYSSFVWSSIILVLIGIFAFYRWSLKSSSELLSLAVWLVPITYVISMFGAGSHYYATNMIYIQTIYVTFLLLGFFLARTDLGAAVLKNGFMTSAYVIVFFGFFNWFGNKQIAFSWVKWFAAEMRGNPIYQDAVMTDTNGLRLTSVFQYANSYAAFLIGVLLCTLFLVLSSKKWISIGIHGFLAVPIIISFFLTLSRGGLVILPVVLLLVLPFLKPYKQILYIVHLIVSFGLSFTILSKLTNMGIELNKSFSAASSLRAWLILLGVSLVNAVLAVLIQRFASDWLSRKLERFDKSRYANVAIPVVALIVGAIGVTVLFADLGFTKLLPDNIRTRVENINFQQHSVLERGTFYKDGMKLFADYPVFGAGGGAWAALYEKYQNNPYVSRQAHNFFLQYLVEVGLVGFIVFLLLLAAVFYIYIRNYLKQDETTRDKRFIFYILVISLLVHSMIDFDLSYVYLGVLLFLSLGVLISKDEFEIKGAWIEKLVKVKWAYPSLLLVLSLVCFFNAVSALTANSLYANAVAAAQINKNITEIFTPLDKALNQHPNHPDYAGFKIDILMQAYRQTKDDSWYNQAMALMNQTMAKEPHNRTLLEKQIGAYTEKGDIPKALELVNNNIPNYPWDITLYEKNISMNFDLGNASQTANNTKLRDQYWNAAFDTYNQVQERVKQLASLPKEQLQGREFGLTKNMGFALGQIDFIRGKFAEAEPFLKVGLTDQFDDQLNKQMTRWYLADLQRQGKNDQALYDKLIAKDPNEKTEIFKLVNAKI</sequence>
<feature type="domain" description="O-antigen ligase-related" evidence="7">
    <location>
        <begin position="319"/>
        <end position="468"/>
    </location>
</feature>
<feature type="transmembrane region" description="Helical" evidence="6">
    <location>
        <begin position="65"/>
        <end position="84"/>
    </location>
</feature>
<organism evidence="8 9">
    <name type="scientific">Paenibacillus gyeongsangnamensis</name>
    <dbReference type="NCBI Taxonomy" id="3388067"/>
    <lineage>
        <taxon>Bacteria</taxon>
        <taxon>Bacillati</taxon>
        <taxon>Bacillota</taxon>
        <taxon>Bacilli</taxon>
        <taxon>Bacillales</taxon>
        <taxon>Paenibacillaceae</taxon>
        <taxon>Paenibacillus</taxon>
    </lineage>
</organism>
<feature type="transmembrane region" description="Helical" evidence="6">
    <location>
        <begin position="491"/>
        <end position="509"/>
    </location>
</feature>
<dbReference type="RefSeq" id="WP_269880991.1">
    <property type="nucleotide sequence ID" value="NZ_JAQAGZ010000005.1"/>
</dbReference>
<feature type="transmembrane region" description="Helical" evidence="6">
    <location>
        <begin position="91"/>
        <end position="114"/>
    </location>
</feature>
<accession>A0ABT4Q6N7</accession>
<evidence type="ECO:0000313" key="9">
    <source>
        <dbReference type="Proteomes" id="UP001527882"/>
    </source>
</evidence>
<comment type="subcellular location">
    <subcellularLocation>
        <location evidence="1">Membrane</location>
        <topology evidence="1">Multi-pass membrane protein</topology>
    </subcellularLocation>
</comment>
<keyword evidence="9" id="KW-1185">Reference proteome</keyword>
<feature type="transmembrane region" description="Helical" evidence="6">
    <location>
        <begin position="209"/>
        <end position="228"/>
    </location>
</feature>
<feature type="transmembrane region" description="Helical" evidence="6">
    <location>
        <begin position="359"/>
        <end position="382"/>
    </location>
</feature>
<feature type="transmembrane region" description="Helical" evidence="6">
    <location>
        <begin position="318"/>
        <end position="339"/>
    </location>
</feature>
<feature type="transmembrane region" description="Helical" evidence="6">
    <location>
        <begin position="552"/>
        <end position="571"/>
    </location>
</feature>
<dbReference type="InterPro" id="IPR011990">
    <property type="entry name" value="TPR-like_helical_dom_sf"/>
</dbReference>
<feature type="transmembrane region" description="Helical" evidence="6">
    <location>
        <begin position="455"/>
        <end position="479"/>
    </location>
</feature>
<feature type="transmembrane region" description="Helical" evidence="6">
    <location>
        <begin position="240"/>
        <end position="273"/>
    </location>
</feature>
<dbReference type="GO" id="GO:0016874">
    <property type="term" value="F:ligase activity"/>
    <property type="evidence" value="ECO:0007669"/>
    <property type="project" value="UniProtKB-KW"/>
</dbReference>
<keyword evidence="3 6" id="KW-1133">Transmembrane helix</keyword>
<evidence type="ECO:0000256" key="4">
    <source>
        <dbReference type="ARBA" id="ARBA00023136"/>
    </source>
</evidence>
<evidence type="ECO:0000313" key="8">
    <source>
        <dbReference type="EMBL" id="MCZ8512540.1"/>
    </source>
</evidence>
<feature type="transmembrane region" description="Helical" evidence="6">
    <location>
        <begin position="120"/>
        <end position="137"/>
    </location>
</feature>
<dbReference type="InterPro" id="IPR051533">
    <property type="entry name" value="WaaL-like"/>
</dbReference>
<dbReference type="InterPro" id="IPR007016">
    <property type="entry name" value="O-antigen_ligase-rel_domated"/>
</dbReference>
<dbReference type="EMBL" id="JAQAGZ010000005">
    <property type="protein sequence ID" value="MCZ8512540.1"/>
    <property type="molecule type" value="Genomic_DNA"/>
</dbReference>
<dbReference type="Gene3D" id="1.25.40.10">
    <property type="entry name" value="Tetratricopeptide repeat domain"/>
    <property type="match status" value="1"/>
</dbReference>
<dbReference type="PANTHER" id="PTHR37422">
    <property type="entry name" value="TEICHURONIC ACID BIOSYNTHESIS PROTEIN TUAE"/>
    <property type="match status" value="1"/>
</dbReference>
<dbReference type="Pfam" id="PF04932">
    <property type="entry name" value="Wzy_C"/>
    <property type="match status" value="1"/>
</dbReference>
<evidence type="ECO:0000256" key="1">
    <source>
        <dbReference type="ARBA" id="ARBA00004141"/>
    </source>
</evidence>